<dbReference type="AlphaFoldDB" id="W6AMI7"/>
<sequence length="56" mass="6486">MKGISFLIITYLVVVILKGSTQLTYYYNAIFGDLIRVHPNLLNHYLQQSELNMVII</sequence>
<gene>
    <name evidence="1" type="ORF">P344_05380</name>
</gene>
<proteinExistence type="predicted"/>
<accession>W6AMI7</accession>
<reference evidence="1 2" key="1">
    <citation type="submission" date="2013-09" db="EMBL/GenBank/DDBJ databases">
        <title>Complete genome sequence of Spiroplasma mirum suckling mouse cataract agent.</title>
        <authorList>
            <person name="Landry C.A."/>
            <person name="Bastian F.O."/>
            <person name="Thune R.L."/>
        </authorList>
    </citation>
    <scope>NUCLEOTIDE SEQUENCE [LARGE SCALE GENOMIC DNA]</scope>
    <source>
        <strain evidence="1 2">SMCA</strain>
    </source>
</reference>
<evidence type="ECO:0000313" key="2">
    <source>
        <dbReference type="Proteomes" id="UP000019260"/>
    </source>
</evidence>
<dbReference type="HOGENOM" id="CLU_3012038_0_0_14"/>
<protein>
    <submittedName>
        <fullName evidence="1">Uncharacterized protein</fullName>
    </submittedName>
</protein>
<evidence type="ECO:0000313" key="1">
    <source>
        <dbReference type="EMBL" id="AHI58397.1"/>
    </source>
</evidence>
<dbReference type="KEGG" id="smia:P344_05380"/>
<keyword evidence="2" id="KW-1185">Reference proteome</keyword>
<name>W6AMI7_9MOLU</name>
<organism evidence="1 2">
    <name type="scientific">Spiroplasma mirum ATCC 29335</name>
    <dbReference type="NCBI Taxonomy" id="838561"/>
    <lineage>
        <taxon>Bacteria</taxon>
        <taxon>Bacillati</taxon>
        <taxon>Mycoplasmatota</taxon>
        <taxon>Mollicutes</taxon>
        <taxon>Entomoplasmatales</taxon>
        <taxon>Spiroplasmataceae</taxon>
        <taxon>Spiroplasma</taxon>
    </lineage>
</organism>
<dbReference type="STRING" id="838561.P344_05380"/>
<dbReference type="PATRIC" id="fig|838561.3.peg.1033"/>
<dbReference type="Proteomes" id="UP000019260">
    <property type="component" value="Chromosome"/>
</dbReference>
<dbReference type="EMBL" id="CP006720">
    <property type="protein sequence ID" value="AHI58397.1"/>
    <property type="molecule type" value="Genomic_DNA"/>
</dbReference>